<accession>A0A6A4PUH2</accession>
<feature type="region of interest" description="Disordered" evidence="1">
    <location>
        <begin position="16"/>
        <end position="47"/>
    </location>
</feature>
<evidence type="ECO:0000256" key="1">
    <source>
        <dbReference type="SAM" id="MobiDB-lite"/>
    </source>
</evidence>
<gene>
    <name evidence="3" type="ORF">Lalb_Chr10g0094001</name>
</gene>
<feature type="transmembrane region" description="Helical" evidence="2">
    <location>
        <begin position="57"/>
        <end position="76"/>
    </location>
</feature>
<evidence type="ECO:0000313" key="3">
    <source>
        <dbReference type="EMBL" id="KAE9605130.1"/>
    </source>
</evidence>
<dbReference type="EMBL" id="WOCE01000010">
    <property type="protein sequence ID" value="KAE9605130.1"/>
    <property type="molecule type" value="Genomic_DNA"/>
</dbReference>
<keyword evidence="4" id="KW-1185">Reference proteome</keyword>
<protein>
    <submittedName>
        <fullName evidence="3">Uncharacterized protein</fullName>
    </submittedName>
</protein>
<comment type="caution">
    <text evidence="3">The sequence shown here is derived from an EMBL/GenBank/DDBJ whole genome shotgun (WGS) entry which is preliminary data.</text>
</comment>
<evidence type="ECO:0000256" key="2">
    <source>
        <dbReference type="SAM" id="Phobius"/>
    </source>
</evidence>
<reference evidence="4" key="1">
    <citation type="journal article" date="2020" name="Nat. Commun.">
        <title>Genome sequence of the cluster root forming white lupin.</title>
        <authorList>
            <person name="Hufnagel B."/>
            <person name="Marques A."/>
            <person name="Soriano A."/>
            <person name="Marques L."/>
            <person name="Divol F."/>
            <person name="Doumas P."/>
            <person name="Sallet E."/>
            <person name="Mancinotti D."/>
            <person name="Carrere S."/>
            <person name="Marande W."/>
            <person name="Arribat S."/>
            <person name="Keller J."/>
            <person name="Huneau C."/>
            <person name="Blein T."/>
            <person name="Aime D."/>
            <person name="Laguerre M."/>
            <person name="Taylor J."/>
            <person name="Schubert V."/>
            <person name="Nelson M."/>
            <person name="Geu-Flores F."/>
            <person name="Crespi M."/>
            <person name="Gallardo-Guerrero K."/>
            <person name="Delaux P.-M."/>
            <person name="Salse J."/>
            <person name="Berges H."/>
            <person name="Guyot R."/>
            <person name="Gouzy J."/>
            <person name="Peret B."/>
        </authorList>
    </citation>
    <scope>NUCLEOTIDE SEQUENCE [LARGE SCALE GENOMIC DNA]</scope>
    <source>
        <strain evidence="4">cv. Amiga</strain>
    </source>
</reference>
<evidence type="ECO:0000313" key="4">
    <source>
        <dbReference type="Proteomes" id="UP000447434"/>
    </source>
</evidence>
<dbReference type="AlphaFoldDB" id="A0A6A4PUH2"/>
<sequence length="78" mass="8934">MSSFSFHPRRQWLRLGFSPAGKGEDSQRLLTETASPGGESSSQRDASKGNQIPNFPLLFFFYFFHLLHLFVPFGFISY</sequence>
<organism evidence="3 4">
    <name type="scientific">Lupinus albus</name>
    <name type="common">White lupine</name>
    <name type="synonym">Lupinus termis</name>
    <dbReference type="NCBI Taxonomy" id="3870"/>
    <lineage>
        <taxon>Eukaryota</taxon>
        <taxon>Viridiplantae</taxon>
        <taxon>Streptophyta</taxon>
        <taxon>Embryophyta</taxon>
        <taxon>Tracheophyta</taxon>
        <taxon>Spermatophyta</taxon>
        <taxon>Magnoliopsida</taxon>
        <taxon>eudicotyledons</taxon>
        <taxon>Gunneridae</taxon>
        <taxon>Pentapetalae</taxon>
        <taxon>rosids</taxon>
        <taxon>fabids</taxon>
        <taxon>Fabales</taxon>
        <taxon>Fabaceae</taxon>
        <taxon>Papilionoideae</taxon>
        <taxon>50 kb inversion clade</taxon>
        <taxon>genistoids sensu lato</taxon>
        <taxon>core genistoids</taxon>
        <taxon>Genisteae</taxon>
        <taxon>Lupinus</taxon>
    </lineage>
</organism>
<dbReference type="Proteomes" id="UP000447434">
    <property type="component" value="Chromosome 10"/>
</dbReference>
<feature type="compositionally biased region" description="Polar residues" evidence="1">
    <location>
        <begin position="28"/>
        <end position="47"/>
    </location>
</feature>
<name>A0A6A4PUH2_LUPAL</name>
<keyword evidence="2" id="KW-0812">Transmembrane</keyword>
<keyword evidence="2" id="KW-1133">Transmembrane helix</keyword>
<keyword evidence="2" id="KW-0472">Membrane</keyword>
<proteinExistence type="predicted"/>